<dbReference type="InterPro" id="IPR058193">
    <property type="entry name" value="VanY/YodJ_core_dom"/>
</dbReference>
<feature type="compositionally biased region" description="Low complexity" evidence="1">
    <location>
        <begin position="63"/>
        <end position="75"/>
    </location>
</feature>
<dbReference type="InterPro" id="IPR052179">
    <property type="entry name" value="DD-CPase-like"/>
</dbReference>
<name>A0A9D1CGL5_9FIRM</name>
<accession>A0A9D1CGL5</accession>
<feature type="signal peptide" evidence="2">
    <location>
        <begin position="1"/>
        <end position="20"/>
    </location>
</feature>
<sequence>MRDKRLVALAAWAAALALLAAGCGDTASQVGTQAPATQGVEHTQPGTAEPELPQASPTPSPSPEVTQQPQETATPTTPPTPKPTQSGQGGSSLGGGGSQGGGSSTGGSSTSKPQTLSPSGKAYRYYDTVQPTYLKGVLIVNKTYALPRSYGGYNATASAALSRLQAGARSAGFSMPLLSGYRSFDYQDKLYRKYAASDGVAAANTYSAWPGHSEHQTGLAFDIGSINNNYGNTPAGKWLAAHAHEYGFIIRYPKGKESITGYQYEPWHVRYLGVELATKVYESGLCLEEYLSQPDPTPTPEVTPTPAPTPTPTPEPTPEPTPSPTPTPEPETTPTPEVSPQPTETSGET</sequence>
<dbReference type="SUPFAM" id="SSF55166">
    <property type="entry name" value="Hedgehog/DD-peptidase"/>
    <property type="match status" value="1"/>
</dbReference>
<feature type="compositionally biased region" description="Gly residues" evidence="1">
    <location>
        <begin position="87"/>
        <end position="105"/>
    </location>
</feature>
<evidence type="ECO:0000259" key="3">
    <source>
        <dbReference type="Pfam" id="PF02557"/>
    </source>
</evidence>
<evidence type="ECO:0000256" key="1">
    <source>
        <dbReference type="SAM" id="MobiDB-lite"/>
    </source>
</evidence>
<feature type="chain" id="PRO_5039293510" evidence="2">
    <location>
        <begin position="21"/>
        <end position="349"/>
    </location>
</feature>
<protein>
    <submittedName>
        <fullName evidence="4">M15 family metallopeptidase</fullName>
    </submittedName>
</protein>
<evidence type="ECO:0000313" key="5">
    <source>
        <dbReference type="Proteomes" id="UP000886879"/>
    </source>
</evidence>
<dbReference type="Pfam" id="PF02557">
    <property type="entry name" value="VanY"/>
    <property type="match status" value="1"/>
</dbReference>
<dbReference type="PANTHER" id="PTHR34385:SF1">
    <property type="entry name" value="PEPTIDOGLYCAN L-ALANYL-D-GLUTAMATE ENDOPEPTIDASE CWLK"/>
    <property type="match status" value="1"/>
</dbReference>
<dbReference type="PROSITE" id="PS51257">
    <property type="entry name" value="PROKAR_LIPOPROTEIN"/>
    <property type="match status" value="1"/>
</dbReference>
<dbReference type="GO" id="GO:0006508">
    <property type="term" value="P:proteolysis"/>
    <property type="evidence" value="ECO:0007669"/>
    <property type="project" value="InterPro"/>
</dbReference>
<dbReference type="EMBL" id="DVFO01000040">
    <property type="protein sequence ID" value="HIQ60785.1"/>
    <property type="molecule type" value="Genomic_DNA"/>
</dbReference>
<dbReference type="InterPro" id="IPR003709">
    <property type="entry name" value="VanY-like_core_dom"/>
</dbReference>
<feature type="compositionally biased region" description="Low complexity" evidence="1">
    <location>
        <begin position="340"/>
        <end position="349"/>
    </location>
</feature>
<dbReference type="Gene3D" id="3.30.1380.10">
    <property type="match status" value="1"/>
</dbReference>
<keyword evidence="2" id="KW-0732">Signal</keyword>
<evidence type="ECO:0000313" key="4">
    <source>
        <dbReference type="EMBL" id="HIQ60785.1"/>
    </source>
</evidence>
<dbReference type="Proteomes" id="UP000886879">
    <property type="component" value="Unassembled WGS sequence"/>
</dbReference>
<feature type="compositionally biased region" description="Pro residues" evidence="1">
    <location>
        <begin position="295"/>
        <end position="339"/>
    </location>
</feature>
<feature type="region of interest" description="Disordered" evidence="1">
    <location>
        <begin position="291"/>
        <end position="349"/>
    </location>
</feature>
<reference evidence="4" key="1">
    <citation type="submission" date="2020-10" db="EMBL/GenBank/DDBJ databases">
        <authorList>
            <person name="Gilroy R."/>
        </authorList>
    </citation>
    <scope>NUCLEOTIDE SEQUENCE</scope>
    <source>
        <strain evidence="4">ChiGjej2B2-12916</strain>
    </source>
</reference>
<feature type="region of interest" description="Disordered" evidence="1">
    <location>
        <begin position="35"/>
        <end position="120"/>
    </location>
</feature>
<organism evidence="4 5">
    <name type="scientific">Candidatus Enterenecus faecium</name>
    <dbReference type="NCBI Taxonomy" id="2840780"/>
    <lineage>
        <taxon>Bacteria</taxon>
        <taxon>Bacillati</taxon>
        <taxon>Bacillota</taxon>
        <taxon>Clostridia</taxon>
        <taxon>Eubacteriales</taxon>
        <taxon>Candidatus Enterenecus</taxon>
    </lineage>
</organism>
<dbReference type="GO" id="GO:0008233">
    <property type="term" value="F:peptidase activity"/>
    <property type="evidence" value="ECO:0007669"/>
    <property type="project" value="InterPro"/>
</dbReference>
<dbReference type="CDD" id="cd14852">
    <property type="entry name" value="LD-carboxypeptidase"/>
    <property type="match status" value="1"/>
</dbReference>
<gene>
    <name evidence="4" type="ORF">IAD31_04215</name>
</gene>
<comment type="caution">
    <text evidence="4">The sequence shown here is derived from an EMBL/GenBank/DDBJ whole genome shotgun (WGS) entry which is preliminary data.</text>
</comment>
<feature type="compositionally biased region" description="Polar residues" evidence="1">
    <location>
        <begin position="35"/>
        <end position="46"/>
    </location>
</feature>
<evidence type="ECO:0000256" key="2">
    <source>
        <dbReference type="SAM" id="SignalP"/>
    </source>
</evidence>
<dbReference type="PANTHER" id="PTHR34385">
    <property type="entry name" value="D-ALANYL-D-ALANINE CARBOXYPEPTIDASE"/>
    <property type="match status" value="1"/>
</dbReference>
<feature type="domain" description="D-alanyl-D-alanine carboxypeptidase-like core" evidence="3">
    <location>
        <begin position="155"/>
        <end position="273"/>
    </location>
</feature>
<proteinExistence type="predicted"/>
<dbReference type="AlphaFoldDB" id="A0A9D1CGL5"/>
<dbReference type="InterPro" id="IPR009045">
    <property type="entry name" value="Zn_M74/Hedgehog-like"/>
</dbReference>
<reference evidence="4" key="2">
    <citation type="journal article" date="2021" name="PeerJ">
        <title>Extensive microbial diversity within the chicken gut microbiome revealed by metagenomics and culture.</title>
        <authorList>
            <person name="Gilroy R."/>
            <person name="Ravi A."/>
            <person name="Getino M."/>
            <person name="Pursley I."/>
            <person name="Horton D.L."/>
            <person name="Alikhan N.F."/>
            <person name="Baker D."/>
            <person name="Gharbi K."/>
            <person name="Hall N."/>
            <person name="Watson M."/>
            <person name="Adriaenssens E.M."/>
            <person name="Foster-Nyarko E."/>
            <person name="Jarju S."/>
            <person name="Secka A."/>
            <person name="Antonio M."/>
            <person name="Oren A."/>
            <person name="Chaudhuri R.R."/>
            <person name="La Ragione R."/>
            <person name="Hildebrand F."/>
            <person name="Pallen M.J."/>
        </authorList>
    </citation>
    <scope>NUCLEOTIDE SEQUENCE</scope>
    <source>
        <strain evidence="4">ChiGjej2B2-12916</strain>
    </source>
</reference>